<evidence type="ECO:0008006" key="4">
    <source>
        <dbReference type="Google" id="ProtNLM"/>
    </source>
</evidence>
<feature type="transmembrane region" description="Helical" evidence="1">
    <location>
        <begin position="57"/>
        <end position="79"/>
    </location>
</feature>
<reference evidence="3" key="1">
    <citation type="journal article" date="2019" name="Int. J. Syst. Evol. Microbiol.">
        <title>The Global Catalogue of Microorganisms (GCM) 10K type strain sequencing project: providing services to taxonomists for standard genome sequencing and annotation.</title>
        <authorList>
            <consortium name="The Broad Institute Genomics Platform"/>
            <consortium name="The Broad Institute Genome Sequencing Center for Infectious Disease"/>
            <person name="Wu L."/>
            <person name="Ma J."/>
        </authorList>
    </citation>
    <scope>NUCLEOTIDE SEQUENCE [LARGE SCALE GENOMIC DNA]</scope>
    <source>
        <strain evidence="3">JCM 14370</strain>
    </source>
</reference>
<keyword evidence="1" id="KW-1133">Transmembrane helix</keyword>
<accession>A0ABQ2CXD9</accession>
<gene>
    <name evidence="2" type="ORF">GCM10008938_09570</name>
</gene>
<keyword evidence="3" id="KW-1185">Reference proteome</keyword>
<evidence type="ECO:0000313" key="2">
    <source>
        <dbReference type="EMBL" id="GGJ25523.1"/>
    </source>
</evidence>
<sequence length="145" mass="16042">MKGMFPGKVRPAIVCLWIELVSLVLGIFLLAGLMVLVQQLNLWDVSTLGELDAVQRMMVWGVVAFAILYTIGMTIWHHLVIQGLQKGQSSAWLQGCILFGLSILQGNLITGILGLIYLLDPEVRDFYHGKTPAGHMSQEEVWPGP</sequence>
<organism evidence="2 3">
    <name type="scientific">Deinococcus roseus</name>
    <dbReference type="NCBI Taxonomy" id="392414"/>
    <lineage>
        <taxon>Bacteria</taxon>
        <taxon>Thermotogati</taxon>
        <taxon>Deinococcota</taxon>
        <taxon>Deinococci</taxon>
        <taxon>Deinococcales</taxon>
        <taxon>Deinococcaceae</taxon>
        <taxon>Deinococcus</taxon>
    </lineage>
</organism>
<comment type="caution">
    <text evidence="2">The sequence shown here is derived from an EMBL/GenBank/DDBJ whole genome shotgun (WGS) entry which is preliminary data.</text>
</comment>
<proteinExistence type="predicted"/>
<protein>
    <recommendedName>
        <fullName evidence="4">DUF4234 domain-containing protein</fullName>
    </recommendedName>
</protein>
<feature type="transmembrane region" description="Helical" evidence="1">
    <location>
        <begin position="12"/>
        <end position="37"/>
    </location>
</feature>
<keyword evidence="1" id="KW-0812">Transmembrane</keyword>
<dbReference type="EMBL" id="BMOD01000002">
    <property type="protein sequence ID" value="GGJ25523.1"/>
    <property type="molecule type" value="Genomic_DNA"/>
</dbReference>
<feature type="transmembrane region" description="Helical" evidence="1">
    <location>
        <begin position="91"/>
        <end position="119"/>
    </location>
</feature>
<name>A0ABQ2CXD9_9DEIO</name>
<evidence type="ECO:0000313" key="3">
    <source>
        <dbReference type="Proteomes" id="UP000632222"/>
    </source>
</evidence>
<keyword evidence="1" id="KW-0472">Membrane</keyword>
<evidence type="ECO:0000256" key="1">
    <source>
        <dbReference type="SAM" id="Phobius"/>
    </source>
</evidence>
<dbReference type="Proteomes" id="UP000632222">
    <property type="component" value="Unassembled WGS sequence"/>
</dbReference>